<dbReference type="OrthoDB" id="9801609at2"/>
<evidence type="ECO:0000259" key="2">
    <source>
        <dbReference type="Pfam" id="PF00534"/>
    </source>
</evidence>
<evidence type="ECO:0000256" key="1">
    <source>
        <dbReference type="ARBA" id="ARBA00022679"/>
    </source>
</evidence>
<accession>A0A068R8J1</accession>
<proteinExistence type="predicted"/>
<dbReference type="Gene3D" id="3.40.50.2000">
    <property type="entry name" value="Glycogen Phosphorylase B"/>
    <property type="match status" value="4"/>
</dbReference>
<reference evidence="3" key="2">
    <citation type="journal article" date="2014" name="Genome Biol. Evol.">
        <title>Settling down: the genome of Serratia symbiotica from the aphid Cinara tujafilina zooms in on the process of accommodation to a cooperative intracellular life.</title>
        <authorList>
            <person name="Manzano-Marin A."/>
            <person name="Latorre A."/>
        </authorList>
    </citation>
    <scope>NUCLEOTIDE SEQUENCE</scope>
    <source>
        <strain evidence="3">SCt-VLC</strain>
    </source>
</reference>
<dbReference type="GO" id="GO:0009103">
    <property type="term" value="P:lipopolysaccharide biosynthetic process"/>
    <property type="evidence" value="ECO:0007669"/>
    <property type="project" value="TreeGrafter"/>
</dbReference>
<dbReference type="SUPFAM" id="SSF53756">
    <property type="entry name" value="UDP-Glycosyltransferase/glycogen phosphorylase"/>
    <property type="match status" value="3"/>
</dbReference>
<organism evidence="3">
    <name type="scientific">Serratia symbiotica SCt-VLC</name>
    <dbReference type="NCBI Taxonomy" id="1347341"/>
    <lineage>
        <taxon>Bacteria</taxon>
        <taxon>Pseudomonadati</taxon>
        <taxon>Pseudomonadota</taxon>
        <taxon>Gammaproteobacteria</taxon>
        <taxon>Enterobacterales</taxon>
        <taxon>Yersiniaceae</taxon>
        <taxon>Serratia</taxon>
        <taxon>Serratia symbiotica</taxon>
    </lineage>
</organism>
<dbReference type="GO" id="GO:0016757">
    <property type="term" value="F:glycosyltransferase activity"/>
    <property type="evidence" value="ECO:0007669"/>
    <property type="project" value="InterPro"/>
</dbReference>
<gene>
    <name evidence="3" type="ORF">SCTVLC_0082</name>
</gene>
<evidence type="ECO:0000313" key="3">
    <source>
        <dbReference type="EMBL" id="CDG46871.1"/>
    </source>
</evidence>
<feature type="domain" description="Glycosyl transferase family 1" evidence="2">
    <location>
        <begin position="225"/>
        <end position="381"/>
    </location>
</feature>
<feature type="domain" description="Glycosyl transferase family 1" evidence="2">
    <location>
        <begin position="621"/>
        <end position="791"/>
    </location>
</feature>
<dbReference type="PANTHER" id="PTHR46401">
    <property type="entry name" value="GLYCOSYLTRANSFERASE WBBK-RELATED"/>
    <property type="match status" value="1"/>
</dbReference>
<protein>
    <submittedName>
        <fullName evidence="3">Putative glycosyl transferases group 1 family protein</fullName>
    </submittedName>
</protein>
<dbReference type="CDD" id="cd03801">
    <property type="entry name" value="GT4_PimA-like"/>
    <property type="match status" value="1"/>
</dbReference>
<name>A0A068R8J1_9GAMM</name>
<dbReference type="EMBL" id="FR904230">
    <property type="protein sequence ID" value="CDG46871.1"/>
    <property type="molecule type" value="Genomic_DNA"/>
</dbReference>
<dbReference type="InterPro" id="IPR001296">
    <property type="entry name" value="Glyco_trans_1"/>
</dbReference>
<dbReference type="Pfam" id="PF00534">
    <property type="entry name" value="Glycos_transf_1"/>
    <property type="match status" value="3"/>
</dbReference>
<reference evidence="3" key="1">
    <citation type="submission" date="2013-06" db="EMBL/GenBank/DDBJ databases">
        <authorList>
            <person name="Mazano-Marin A."/>
        </authorList>
    </citation>
    <scope>NUCLEOTIDE SEQUENCE</scope>
    <source>
        <strain evidence="3">SCt-VLC</strain>
    </source>
</reference>
<dbReference type="PANTHER" id="PTHR46401:SF2">
    <property type="entry name" value="GLYCOSYLTRANSFERASE WBBK-RELATED"/>
    <property type="match status" value="1"/>
</dbReference>
<feature type="domain" description="Glycosyl transferase family 1" evidence="2">
    <location>
        <begin position="1061"/>
        <end position="1210"/>
    </location>
</feature>
<sequence length="1241" mass="140022">MRIVIDMQGLQASNAKRGIGRYTSDLVKHLLDSNENHETVLLLNGMLSESIGSICNEFGRYLPKENIVVWIGAGPVSAIDKSNEARKKINEKIREDFITKLSPDVLLITSLFEGLSDDAVTSIGSINTKIPTAVILYDLIPLIHNDVYLKNSVVESWYLEKIDHIRRANLLLSISNSSGHEAVHYLGFNESDVVNISTACAEEFKKLELSENERLALSNRYSLNTSFILYTGGIDHRKNIERLLKAFSLLPKELRAKHQLAIVCSLQDADRYRLYKLCKEYGLDKQGVIFTGYISEFDLIGLYNICDFFIFPSWHEGFGLPVLEAMRCGKAVIGGNLSSIPEVIGNEEALFDPYDSQDIADKIEKILTDNDFKVSLEKHAESQAQVFSWVISANNAWKALERLHEKNIARKPPFAPLISDRRRCLAFISPLPPAKSGIADYSAELISALSRHYVIDVIVEQDEKLTDPYIIANCNIRDVKFFEENVDQYERILYHFGNSAFHGYMFKLLYDYPGVVVLHDFFISGVVAHIDLATAELPGIWSQELHKSGGWPAVFMRYAAKDTGDVVYKYPCNISVLQNSVGVIVHSSFSQRLAASFYEKTFGLDWAVIPHLRVPVYNVPRKKAREILGIDENAFVVCSFGLLGPTKLNHKLLSAWLNSSLFDNRACHLVFVGENYNGKYGENLLKSIKKSNAGNRINLTGWVDVEEYKMWLAAADVGVQLRTLSRGETSGTVLDCMNYGLATVVNANGSMADLDDTSVVKLANEFAETDLIDALTLLYNDVDYRERLKVAAMAKIRTSHRPRTCAEKYKTAIELFYENSHRSAQKLISSIVRDDEHDISGEYLKLATAIAKNYEPEPRKKQILVDVSELVQRDAKSGIQRVVRAILNQLLHSPPEGWIVEPVYATESSQGYRYARDFTCQFLDIPANWTEDSPMETWQGDIFLGLDLQPSIVLSKQDFLREIHYRGISVHFVVYDLLPILAQEAFFPGAKDTYEKWLSCITQFDGAICISQTVANELTHWVRDNYPERSHSFDIQWFHLGADLVNSVPSNGKHVDSANVLAKMSERTTFLMVSTVEPRKQHVQVLEAFELLWKNGKDINLVIVGKQGWMVEQLLKRLSSHKELNHRLFWLSTVSDEYLEQIYGAAACLIVASIGEGFGLPLVEAAQYNVPIITRDIPVFREVAGEHAFYFDGMSAHDLSDAIDEWLVLENHAGVPNVTGLKWLTWEQSAKQLLSALFKTK</sequence>
<dbReference type="RefSeq" id="WP_061769657.1">
    <property type="nucleotide sequence ID" value="NZ_FR904230.1"/>
</dbReference>
<keyword evidence="1 3" id="KW-0808">Transferase</keyword>
<dbReference type="CDD" id="cd03809">
    <property type="entry name" value="GT4_MtfB-like"/>
    <property type="match status" value="2"/>
</dbReference>
<dbReference type="AlphaFoldDB" id="A0A068R8J1"/>